<dbReference type="InterPro" id="IPR001667">
    <property type="entry name" value="DDH_dom"/>
</dbReference>
<dbReference type="PANTHER" id="PTHR47618">
    <property type="entry name" value="BIFUNCTIONAL OLIGORIBONUCLEASE AND PAP PHOSPHATASE NRNA"/>
    <property type="match status" value="1"/>
</dbReference>
<dbReference type="Pfam" id="PF01368">
    <property type="entry name" value="DHH"/>
    <property type="match status" value="1"/>
</dbReference>
<accession>A0A444L5F9</accession>
<evidence type="ECO:0000259" key="1">
    <source>
        <dbReference type="Pfam" id="PF01368"/>
    </source>
</evidence>
<proteinExistence type="predicted"/>
<comment type="caution">
    <text evidence="2">The sequence shown here is derived from an EMBL/GenBank/DDBJ whole genome shotgun (WGS) entry which is preliminary data.</text>
</comment>
<evidence type="ECO:0000313" key="2">
    <source>
        <dbReference type="EMBL" id="RWX72808.1"/>
    </source>
</evidence>
<dbReference type="EMBL" id="RXGA01000003">
    <property type="protein sequence ID" value="RWX72808.1"/>
    <property type="molecule type" value="Genomic_DNA"/>
</dbReference>
<dbReference type="SUPFAM" id="SSF64182">
    <property type="entry name" value="DHH phosphoesterases"/>
    <property type="match status" value="1"/>
</dbReference>
<organism evidence="2 3">
    <name type="scientific">Methanosuratincola subterraneus</name>
    <dbReference type="NCBI Taxonomy" id="2593994"/>
    <lineage>
        <taxon>Archaea</taxon>
        <taxon>Thermoproteota</taxon>
        <taxon>Methanosuratincolia</taxon>
        <taxon>Candidatus Methanomethylicales</taxon>
        <taxon>Candidatus Methanomethylicaceae</taxon>
        <taxon>Candidatus Methanosuratincola (ex Vanwonterghem et al. 2016)</taxon>
    </lineage>
</organism>
<dbReference type="GO" id="GO:0016740">
    <property type="term" value="F:transferase activity"/>
    <property type="evidence" value="ECO:0007669"/>
    <property type="project" value="UniProtKB-KW"/>
</dbReference>
<reference evidence="2 3" key="1">
    <citation type="submission" date="2018-12" db="EMBL/GenBank/DDBJ databases">
        <title>The complete genome of the methanogenic archaea of the candidate phylum Verstraetearchaeota, obtained from the metagenome of underground thermal water.</title>
        <authorList>
            <person name="Kadnikov V.V."/>
            <person name="Mardanov A.V."/>
            <person name="Beletsky A.V."/>
            <person name="Karnachuk O.V."/>
            <person name="Ravin N.V."/>
        </authorList>
    </citation>
    <scope>NUCLEOTIDE SEQUENCE [LARGE SCALE GENOMIC DNA]</scope>
    <source>
        <strain evidence="2">Ch88</strain>
    </source>
</reference>
<dbReference type="InterPro" id="IPR038763">
    <property type="entry name" value="DHH_sf"/>
</dbReference>
<dbReference type="InterPro" id="IPR051319">
    <property type="entry name" value="Oligoribo/pAp-PDE_c-di-AMP_PDE"/>
</dbReference>
<sequence>MPDLLEFLSSYGKVVLVCHPNADPDCIGSAYAIKSALKARSPSVSVSILTPDGVNAASSKLIEYLNLEFETSLGDACGLLVLVDMPSLDQLPEVKGLVASRKIPYAIIDHHTEESGCLDGAVYSRLMRTSSTCEIVYRSIPKKYLDRRAVQALLTGLVYDSRRFLVQPNASIKAASKMMRRGADFALALEMLLNEQDISEKIARLKGVARVRLYRARDWIFATSTIGAFEASVARSLTDLGADLALVVSSEDSTSRITGRLNERFQRSTSLNLASCVMHPMAERFSGTGGGHPSAASAKVSAPPEEAVAAALALISEKLGLKPGEMKEISTRD</sequence>
<keyword evidence="2" id="KW-0808">Transferase</keyword>
<dbReference type="AlphaFoldDB" id="A0A444L5F9"/>
<name>A0A444L5F9_METS7</name>
<gene>
    <name evidence="2" type="ORF">Metus_0782</name>
</gene>
<protein>
    <submittedName>
        <fullName evidence="2">tRNA nucleotidyltransferase, A-adding</fullName>
    </submittedName>
</protein>
<dbReference type="Gene3D" id="3.90.1640.10">
    <property type="entry name" value="inorganic pyrophosphatase (n-terminal core)"/>
    <property type="match status" value="1"/>
</dbReference>
<evidence type="ECO:0000313" key="3">
    <source>
        <dbReference type="Proteomes" id="UP000288215"/>
    </source>
</evidence>
<feature type="domain" description="DDH" evidence="1">
    <location>
        <begin position="13"/>
        <end position="156"/>
    </location>
</feature>
<dbReference type="PANTHER" id="PTHR47618:SF1">
    <property type="entry name" value="BIFUNCTIONAL OLIGORIBONUCLEASE AND PAP PHOSPHATASE NRNA"/>
    <property type="match status" value="1"/>
</dbReference>
<dbReference type="Proteomes" id="UP000288215">
    <property type="component" value="Unassembled WGS sequence"/>
</dbReference>